<dbReference type="SUPFAM" id="SSF48371">
    <property type="entry name" value="ARM repeat"/>
    <property type="match status" value="2"/>
</dbReference>
<dbReference type="GO" id="GO:0048487">
    <property type="term" value="F:beta-tubulin binding"/>
    <property type="evidence" value="ECO:0007669"/>
    <property type="project" value="InterPro"/>
</dbReference>
<dbReference type="Gene3D" id="1.25.10.10">
    <property type="entry name" value="Leucine-rich Repeat Variant"/>
    <property type="match status" value="2"/>
</dbReference>
<dbReference type="InterPro" id="IPR033162">
    <property type="entry name" value="TBCD"/>
</dbReference>
<dbReference type="GO" id="GO:0000226">
    <property type="term" value="P:microtubule cytoskeleton organization"/>
    <property type="evidence" value="ECO:0007669"/>
    <property type="project" value="TreeGrafter"/>
</dbReference>
<dbReference type="PANTHER" id="PTHR12658:SF0">
    <property type="entry name" value="TUBULIN-SPECIFIC CHAPERONE D"/>
    <property type="match status" value="1"/>
</dbReference>
<dbReference type="PROSITE" id="PS50077">
    <property type="entry name" value="HEAT_REPEAT"/>
    <property type="match status" value="1"/>
</dbReference>
<name>A0A9P4HMU6_9PEZI</name>
<dbReference type="AlphaFoldDB" id="A0A9P4HMU6"/>
<dbReference type="InterPro" id="IPR011989">
    <property type="entry name" value="ARM-like"/>
</dbReference>
<dbReference type="EMBL" id="ML978846">
    <property type="protein sequence ID" value="KAF2083171.1"/>
    <property type="molecule type" value="Genomic_DNA"/>
</dbReference>
<dbReference type="InterPro" id="IPR021133">
    <property type="entry name" value="HEAT_type_2"/>
</dbReference>
<evidence type="ECO:0000313" key="6">
    <source>
        <dbReference type="Proteomes" id="UP000799776"/>
    </source>
</evidence>
<dbReference type="GO" id="GO:0007021">
    <property type="term" value="P:tubulin complex assembly"/>
    <property type="evidence" value="ECO:0007669"/>
    <property type="project" value="InterPro"/>
</dbReference>
<dbReference type="InterPro" id="IPR022577">
    <property type="entry name" value="TBCD_C"/>
</dbReference>
<dbReference type="InterPro" id="IPR058033">
    <property type="entry name" value="ARM_TBCD_2nd"/>
</dbReference>
<feature type="domain" description="Tubulin-folding cofactor D ARM repeats" evidence="4">
    <location>
        <begin position="335"/>
        <end position="544"/>
    </location>
</feature>
<keyword evidence="1" id="KW-0143">Chaperone</keyword>
<proteinExistence type="predicted"/>
<dbReference type="GO" id="GO:0005096">
    <property type="term" value="F:GTPase activator activity"/>
    <property type="evidence" value="ECO:0007669"/>
    <property type="project" value="InterPro"/>
</dbReference>
<evidence type="ECO:0000256" key="1">
    <source>
        <dbReference type="ARBA" id="ARBA00023186"/>
    </source>
</evidence>
<dbReference type="Pfam" id="PF25767">
    <property type="entry name" value="ARM_TBCD_2nd"/>
    <property type="match status" value="1"/>
</dbReference>
<keyword evidence="6" id="KW-1185">Reference proteome</keyword>
<dbReference type="Pfam" id="PF12612">
    <property type="entry name" value="TFCD_C"/>
    <property type="match status" value="1"/>
</dbReference>
<evidence type="ECO:0000313" key="5">
    <source>
        <dbReference type="EMBL" id="KAF2083171.1"/>
    </source>
</evidence>
<evidence type="ECO:0008006" key="7">
    <source>
        <dbReference type="Google" id="ProtNLM"/>
    </source>
</evidence>
<dbReference type="OrthoDB" id="10253476at2759"/>
<feature type="domain" description="Tubulin-folding cofactor D C-terminal" evidence="3">
    <location>
        <begin position="923"/>
        <end position="1097"/>
    </location>
</feature>
<feature type="repeat" description="HEAT" evidence="2">
    <location>
        <begin position="347"/>
        <end position="384"/>
    </location>
</feature>
<sequence length="1176" mass="129742">MATTEALDDEDIRLQRASAGLVADLQSSLGRILWKSSSTGNRQLHRGARPRDLDRVISLVEPFQEDPQLLDTQLKHIVPVLVSAYLEHLKQASTLQVTAKIVTISHVICRILYTLCKVRGEKVIVSFLNNEPRYLEPILDKFEEGLKAEILSWEEKYISLLWLSHLMLAPFDLASISSHQPAGTASKQTDIKLPETLPGITNRILPICIDHLSCATRERDAAGKLLVRMSLRPDMRKAGLLDALVGWALSFVTTTEEKISNIHQALGILVYLSGLVSSANTEELGTFIADIYKSCDRIINQGNLIFVKSSAVARKLVIKTLRNIVVNCLQAGPPTETFDTSSLLEDVIDFLLQSMGDADSPVRYAASKALSIIIMKLPAELASEVIEAILGCLNEDVFWERSTRNLNAVNALRWHGLTLTLSHLLYRRAPPTTQLPEIINALVLALSFEQRSATGGSIGANVRDAACFGIWALSRRYTTQELSVIDCKEIRATEGYDQAFSIPQVLALELLTTACMDPAGNIRRGSSAALQELIGRHPNTVHEGITLVQIVDFHAVGLRERAITEVGLKAAQLGQLYWKAMFEGMLGWRGIGSLDANSRNFSATAIGRLSRSQPYNTVKDMFDRIRKVLEGTSERSVEDRHGLVLTLAALIDACDCRSGLRDPSKGRSDPLNLLPEYLLELGSQWDLLDSSLNLSERAFTSTALRPELTATAICSFLSALAQFTFHIATLNPTKVESPNLPSGTSSQVTRLLNLCLGRTESTVLGAVSAAVRHSVLLLGDEQRDGLVQLWLSQLSQMTVRTGLRGSGQTIALGSIFFIQEDAMRLRITDVITSRCTTDFEVDARVVALQSLRIIIAAVAEQRPGCNSGDEVARKASVAIQAALNDYTINERGDVGSLVRLEALTTIEHTWKSHILEGLDINEHLYAAVVRLSLEKLDKVRLRAAECLQRTGRGCFDSPDILDASGVSSHEYFAKTLQLLRSDARPTTRLALLEGYTNSAGLGSESVVQATRQALAEKLVTISPETGGEYTLLHATNELLEVFKTHLSNDRVVLPLLEVFGFLLDMQVLNTLIGTDFKWRNLLSLVQKAHYKSNNMHKLHLAMDVYRGLADVPVIRADVLTKLTSMLLHPFPKIRIAAAETLFVVTWNEELKLRDWSMLPKNLRPAVEAVKSNEAHR</sequence>
<dbReference type="Proteomes" id="UP000799776">
    <property type="component" value="Unassembled WGS sequence"/>
</dbReference>
<evidence type="ECO:0000256" key="2">
    <source>
        <dbReference type="PROSITE-ProRule" id="PRU00103"/>
    </source>
</evidence>
<gene>
    <name evidence="5" type="ORF">K490DRAFT_52336</name>
</gene>
<dbReference type="Pfam" id="PF23579">
    <property type="entry name" value="ARM_TBCD"/>
    <property type="match status" value="1"/>
</dbReference>
<dbReference type="PANTHER" id="PTHR12658">
    <property type="entry name" value="BETA-TUBULIN COFACTOR D"/>
    <property type="match status" value="1"/>
</dbReference>
<comment type="caution">
    <text evidence="5">The sequence shown here is derived from an EMBL/GenBank/DDBJ whole genome shotgun (WGS) entry which is preliminary data.</text>
</comment>
<evidence type="ECO:0000259" key="3">
    <source>
        <dbReference type="Pfam" id="PF12612"/>
    </source>
</evidence>
<dbReference type="GO" id="GO:0007023">
    <property type="term" value="P:post-chaperonin tubulin folding pathway"/>
    <property type="evidence" value="ECO:0007669"/>
    <property type="project" value="InterPro"/>
</dbReference>
<evidence type="ECO:0000259" key="4">
    <source>
        <dbReference type="Pfam" id="PF25767"/>
    </source>
</evidence>
<dbReference type="InterPro" id="IPR016024">
    <property type="entry name" value="ARM-type_fold"/>
</dbReference>
<accession>A0A9P4HMU6</accession>
<organism evidence="5 6">
    <name type="scientific">Saccharata proteae CBS 121410</name>
    <dbReference type="NCBI Taxonomy" id="1314787"/>
    <lineage>
        <taxon>Eukaryota</taxon>
        <taxon>Fungi</taxon>
        <taxon>Dikarya</taxon>
        <taxon>Ascomycota</taxon>
        <taxon>Pezizomycotina</taxon>
        <taxon>Dothideomycetes</taxon>
        <taxon>Dothideomycetes incertae sedis</taxon>
        <taxon>Botryosphaeriales</taxon>
        <taxon>Saccharataceae</taxon>
        <taxon>Saccharata</taxon>
    </lineage>
</organism>
<protein>
    <recommendedName>
        <fullName evidence="7">Tubulin-specific chaperone D C-terminal domain-containing protein</fullName>
    </recommendedName>
</protein>
<reference evidence="5" key="1">
    <citation type="journal article" date="2020" name="Stud. Mycol.">
        <title>101 Dothideomycetes genomes: a test case for predicting lifestyles and emergence of pathogens.</title>
        <authorList>
            <person name="Haridas S."/>
            <person name="Albert R."/>
            <person name="Binder M."/>
            <person name="Bloem J."/>
            <person name="Labutti K."/>
            <person name="Salamov A."/>
            <person name="Andreopoulos B."/>
            <person name="Baker S."/>
            <person name="Barry K."/>
            <person name="Bills G."/>
            <person name="Bluhm B."/>
            <person name="Cannon C."/>
            <person name="Castanera R."/>
            <person name="Culley D."/>
            <person name="Daum C."/>
            <person name="Ezra D."/>
            <person name="Gonzalez J."/>
            <person name="Henrissat B."/>
            <person name="Kuo A."/>
            <person name="Liang C."/>
            <person name="Lipzen A."/>
            <person name="Lutzoni F."/>
            <person name="Magnuson J."/>
            <person name="Mondo S."/>
            <person name="Nolan M."/>
            <person name="Ohm R."/>
            <person name="Pangilinan J."/>
            <person name="Park H.-J."/>
            <person name="Ramirez L."/>
            <person name="Alfaro M."/>
            <person name="Sun H."/>
            <person name="Tritt A."/>
            <person name="Yoshinaga Y."/>
            <person name="Zwiers L.-H."/>
            <person name="Turgeon B."/>
            <person name="Goodwin S."/>
            <person name="Spatafora J."/>
            <person name="Crous P."/>
            <person name="Grigoriev I."/>
        </authorList>
    </citation>
    <scope>NUCLEOTIDE SEQUENCE</scope>
    <source>
        <strain evidence="5">CBS 121410</strain>
    </source>
</reference>